<keyword evidence="1" id="KW-0175">Coiled coil</keyword>
<evidence type="ECO:0000256" key="2">
    <source>
        <dbReference type="SAM" id="MobiDB-lite"/>
    </source>
</evidence>
<evidence type="ECO:0000256" key="1">
    <source>
        <dbReference type="SAM" id="Coils"/>
    </source>
</evidence>
<comment type="caution">
    <text evidence="3">The sequence shown here is derived from an EMBL/GenBank/DDBJ whole genome shotgun (WGS) entry which is preliminary data.</text>
</comment>
<evidence type="ECO:0000313" key="4">
    <source>
        <dbReference type="Proteomes" id="UP001370100"/>
    </source>
</evidence>
<reference evidence="3 4" key="1">
    <citation type="submission" date="2024-03" db="EMBL/GenBank/DDBJ databases">
        <title>Actinomycetospora sp. OC33-EN06, a novel actinomycete isolated from wild orchid (Aerides multiflora).</title>
        <authorList>
            <person name="Suriyachadkun C."/>
        </authorList>
    </citation>
    <scope>NUCLEOTIDE SEQUENCE [LARGE SCALE GENOMIC DNA]</scope>
    <source>
        <strain evidence="3 4">OC33-EN06</strain>
    </source>
</reference>
<proteinExistence type="predicted"/>
<evidence type="ECO:0008006" key="5">
    <source>
        <dbReference type="Google" id="ProtNLM"/>
    </source>
</evidence>
<dbReference type="RefSeq" id="WP_337715876.1">
    <property type="nucleotide sequence ID" value="NZ_JBBEGL010000005.1"/>
</dbReference>
<sequence length="136" mass="14488">MTEPLPPPLTADSPLTLPDGRVAPRYRPPEIGGGSFEVDLARAPEAIQELEEAARELSDIRREAERLGKITPPTADLVSRDAANVLGAAAVGGNGSFVVAIDSGIRQIQGMITALRKAMAEYDRTDSENDAALRRP</sequence>
<protein>
    <recommendedName>
        <fullName evidence="5">PE family protein</fullName>
    </recommendedName>
</protein>
<organism evidence="3 4">
    <name type="scientific">Actinomycetospora aeridis</name>
    <dbReference type="NCBI Taxonomy" id="3129231"/>
    <lineage>
        <taxon>Bacteria</taxon>
        <taxon>Bacillati</taxon>
        <taxon>Actinomycetota</taxon>
        <taxon>Actinomycetes</taxon>
        <taxon>Pseudonocardiales</taxon>
        <taxon>Pseudonocardiaceae</taxon>
        <taxon>Actinomycetospora</taxon>
    </lineage>
</organism>
<gene>
    <name evidence="3" type="ORF">WCD41_20710</name>
</gene>
<accession>A0ABU8NB63</accession>
<feature type="region of interest" description="Disordered" evidence="2">
    <location>
        <begin position="1"/>
        <end position="37"/>
    </location>
</feature>
<dbReference type="EMBL" id="JBBEGL010000005">
    <property type="protein sequence ID" value="MEJ2888893.1"/>
    <property type="molecule type" value="Genomic_DNA"/>
</dbReference>
<feature type="coiled-coil region" evidence="1">
    <location>
        <begin position="43"/>
        <end position="70"/>
    </location>
</feature>
<name>A0ABU8NB63_9PSEU</name>
<evidence type="ECO:0000313" key="3">
    <source>
        <dbReference type="EMBL" id="MEJ2888893.1"/>
    </source>
</evidence>
<keyword evidence="4" id="KW-1185">Reference proteome</keyword>
<dbReference type="Proteomes" id="UP001370100">
    <property type="component" value="Unassembled WGS sequence"/>
</dbReference>